<keyword evidence="3" id="KW-1185">Reference proteome</keyword>
<name>A0A0C2MME0_THEKT</name>
<comment type="caution">
    <text evidence="2">The sequence shown here is derived from an EMBL/GenBank/DDBJ whole genome shotgun (WGS) entry which is preliminary data.</text>
</comment>
<evidence type="ECO:0000256" key="1">
    <source>
        <dbReference type="SAM" id="SignalP"/>
    </source>
</evidence>
<feature type="signal peptide" evidence="1">
    <location>
        <begin position="1"/>
        <end position="18"/>
    </location>
</feature>
<evidence type="ECO:0000313" key="3">
    <source>
        <dbReference type="Proteomes" id="UP000031668"/>
    </source>
</evidence>
<protein>
    <submittedName>
        <fullName evidence="2">Uncharacterized protein</fullName>
    </submittedName>
</protein>
<organism evidence="2 3">
    <name type="scientific">Thelohanellus kitauei</name>
    <name type="common">Myxosporean</name>
    <dbReference type="NCBI Taxonomy" id="669202"/>
    <lineage>
        <taxon>Eukaryota</taxon>
        <taxon>Metazoa</taxon>
        <taxon>Cnidaria</taxon>
        <taxon>Myxozoa</taxon>
        <taxon>Myxosporea</taxon>
        <taxon>Bivalvulida</taxon>
        <taxon>Platysporina</taxon>
        <taxon>Myxobolidae</taxon>
        <taxon>Thelohanellus</taxon>
    </lineage>
</organism>
<evidence type="ECO:0000313" key="2">
    <source>
        <dbReference type="EMBL" id="KII62801.1"/>
    </source>
</evidence>
<keyword evidence="1" id="KW-0732">Signal</keyword>
<reference evidence="2 3" key="1">
    <citation type="journal article" date="2014" name="Genome Biol. Evol.">
        <title>The genome of the myxosporean Thelohanellus kitauei shows adaptations to nutrient acquisition within its fish host.</title>
        <authorList>
            <person name="Yang Y."/>
            <person name="Xiong J."/>
            <person name="Zhou Z."/>
            <person name="Huo F."/>
            <person name="Miao W."/>
            <person name="Ran C."/>
            <person name="Liu Y."/>
            <person name="Zhang J."/>
            <person name="Feng J."/>
            <person name="Wang M."/>
            <person name="Wang M."/>
            <person name="Wang L."/>
            <person name="Yao B."/>
        </authorList>
    </citation>
    <scope>NUCLEOTIDE SEQUENCE [LARGE SCALE GENOMIC DNA]</scope>
    <source>
        <strain evidence="2">Wuqing</strain>
    </source>
</reference>
<feature type="chain" id="PRO_5002152382" evidence="1">
    <location>
        <begin position="19"/>
        <end position="136"/>
    </location>
</feature>
<dbReference type="Proteomes" id="UP000031668">
    <property type="component" value="Unassembled WGS sequence"/>
</dbReference>
<sequence length="136" mass="15438">MIRLSALLLFSIITGLESAVTPENLTITNIEVIENATIPQDYQTNLSEGDTAENFTYYGLTFSEIPKPVVNYMSNQNNRANQIDDDLLIRIRFRNALVMLLRRINTIIEMKVLKLRIRKTRTASPNPPITENVTGV</sequence>
<dbReference type="EMBL" id="JWZT01004873">
    <property type="protein sequence ID" value="KII62801.1"/>
    <property type="molecule type" value="Genomic_DNA"/>
</dbReference>
<gene>
    <name evidence="2" type="ORF">RF11_08977</name>
</gene>
<accession>A0A0C2MME0</accession>
<dbReference type="AlphaFoldDB" id="A0A0C2MME0"/>
<proteinExistence type="predicted"/>